<reference evidence="3 4" key="1">
    <citation type="submission" date="2018-07" db="EMBL/GenBank/DDBJ databases">
        <title>The complete nuclear genome of the prasinophyte Chloropicon primus (CCMP1205).</title>
        <authorList>
            <person name="Pombert J.-F."/>
            <person name="Otis C."/>
            <person name="Turmel M."/>
            <person name="Lemieux C."/>
        </authorList>
    </citation>
    <scope>NUCLEOTIDE SEQUENCE [LARGE SCALE GENOMIC DNA]</scope>
    <source>
        <strain evidence="3 4">CCMP1205</strain>
    </source>
</reference>
<feature type="transmembrane region" description="Helical" evidence="1">
    <location>
        <begin position="171"/>
        <end position="189"/>
    </location>
</feature>
<sequence length="224" mass="24974">MSSFVAVVLVVAVVLAGSQGASAYHKGDTLHLARRAQFNQKRTEWHEIFGRFCPHFAVNDVVAVPLAKPHGFEKGDDYKLSLALDHYNFHTSWMRVINGKKASVSIPMVHVNLVHAGEEVTSFRAKVVPLPQEYSNTHAESINHFKNQTHWPKLLVVKYEWEERDLVRLDAGIAAITLLGVVVGAYLMAKIVSKSKGELEEFVNDISSEDGLSLAARREMIKGE</sequence>
<keyword evidence="1" id="KW-0812">Transmembrane</keyword>
<proteinExistence type="predicted"/>
<gene>
    <name evidence="3" type="ORF">A3770_02p18240</name>
</gene>
<protein>
    <submittedName>
        <fullName evidence="3">Uncharacterized protein</fullName>
    </submittedName>
</protein>
<dbReference type="Proteomes" id="UP000316726">
    <property type="component" value="Chromosome 2"/>
</dbReference>
<keyword evidence="1" id="KW-0472">Membrane</keyword>
<dbReference type="AlphaFoldDB" id="A0A5B8MFT3"/>
<keyword evidence="1" id="KW-1133">Transmembrane helix</keyword>
<evidence type="ECO:0000256" key="2">
    <source>
        <dbReference type="SAM" id="SignalP"/>
    </source>
</evidence>
<dbReference type="PANTHER" id="PTHR36768">
    <property type="entry name" value="ATP-DEPENDENT HELICASE/DEOXYRIBONUCLEASE SUBUNIT B"/>
    <property type="match status" value="1"/>
</dbReference>
<feature type="signal peptide" evidence="2">
    <location>
        <begin position="1"/>
        <end position="23"/>
    </location>
</feature>
<feature type="chain" id="PRO_5023082808" evidence="2">
    <location>
        <begin position="24"/>
        <end position="224"/>
    </location>
</feature>
<dbReference type="EMBL" id="CP031035">
    <property type="protein sequence ID" value="QDZ19306.1"/>
    <property type="molecule type" value="Genomic_DNA"/>
</dbReference>
<accession>A0A5B8MFT3</accession>
<dbReference type="PANTHER" id="PTHR36768:SF1">
    <property type="entry name" value="ATP-DEPENDENT HELICASE_DEOXYRIBONUCLEASE SUBUNIT B"/>
    <property type="match status" value="1"/>
</dbReference>
<organism evidence="3 4">
    <name type="scientific">Chloropicon primus</name>
    <dbReference type="NCBI Taxonomy" id="1764295"/>
    <lineage>
        <taxon>Eukaryota</taxon>
        <taxon>Viridiplantae</taxon>
        <taxon>Chlorophyta</taxon>
        <taxon>Chloropicophyceae</taxon>
        <taxon>Chloropicales</taxon>
        <taxon>Chloropicaceae</taxon>
        <taxon>Chloropicon</taxon>
    </lineage>
</organism>
<evidence type="ECO:0000256" key="1">
    <source>
        <dbReference type="SAM" id="Phobius"/>
    </source>
</evidence>
<name>A0A5B8MFT3_9CHLO</name>
<evidence type="ECO:0000313" key="4">
    <source>
        <dbReference type="Proteomes" id="UP000316726"/>
    </source>
</evidence>
<evidence type="ECO:0000313" key="3">
    <source>
        <dbReference type="EMBL" id="QDZ19306.1"/>
    </source>
</evidence>
<keyword evidence="4" id="KW-1185">Reference proteome</keyword>
<dbReference type="OrthoDB" id="19329at2759"/>
<keyword evidence="2" id="KW-0732">Signal</keyword>